<dbReference type="KEGG" id="mvu:Metvu_1492"/>
<sequence length="263" mass="30397">MEQSNETTENQIQKDDLIDRAKNLEKLASSLYNKLKTSNLPKTDNKDNDNEEKNTEESKINDNKNDTDLDLNNNEEDIRNSDSEERIKNGDEIKEINEKLDKILEIVKNNGYERIENMLKEVLTKLENLKKVDLSDEALDQISDKIKKIYDSSKMELMEKLDKIIANTENYSSKLDKLSDEVDTISEKIDTMSEKIKELMESGGVKVVDVIKLIKEIYQGIDDIKKLLNKCDEESLDRAIEIVDEINGKIDNYLKEIEKELSS</sequence>
<reference evidence="3" key="1">
    <citation type="submission" date="2009-10" db="EMBL/GenBank/DDBJ databases">
        <title>Complete sequence of chromosome of Methanocaldococcus vulcanius M7.</title>
        <authorList>
            <consortium name="US DOE Joint Genome Institute"/>
            <person name="Lucas S."/>
            <person name="Copeland A."/>
            <person name="Lapidus A."/>
            <person name="Glavina del Rio T."/>
            <person name="Dalin E."/>
            <person name="Tice H."/>
            <person name="Bruce D."/>
            <person name="Goodwin L."/>
            <person name="Pitluck S."/>
            <person name="Lcollab F.I."/>
            <person name="Brettin T."/>
            <person name="Detter J.C."/>
            <person name="Han C."/>
            <person name="Tapia R."/>
            <person name="Kuske C.R."/>
            <person name="Schmutz J."/>
            <person name="Larimer F."/>
            <person name="Land M."/>
            <person name="Hauser L."/>
            <person name="Kyrpides N."/>
            <person name="Ovchinikova G."/>
            <person name="Sieprawska-Lupa M."/>
            <person name="Whitman W.B."/>
            <person name="Woyke T."/>
        </authorList>
    </citation>
    <scope>NUCLEOTIDE SEQUENCE [LARGE SCALE GENOMIC DNA]</scope>
    <source>
        <strain evidence="3">M7</strain>
    </source>
</reference>
<feature type="region of interest" description="Disordered" evidence="2">
    <location>
        <begin position="32"/>
        <end position="86"/>
    </location>
</feature>
<feature type="compositionally biased region" description="Polar residues" evidence="2">
    <location>
        <begin position="32"/>
        <end position="41"/>
    </location>
</feature>
<feature type="coiled-coil region" evidence="1">
    <location>
        <begin position="161"/>
        <end position="202"/>
    </location>
</feature>
<dbReference type="EMBL" id="CP001787">
    <property type="protein sequence ID" value="ACX73345.1"/>
    <property type="molecule type" value="Genomic_DNA"/>
</dbReference>
<dbReference type="STRING" id="579137.Metvu_1492"/>
<dbReference type="Gene3D" id="1.10.287.950">
    <property type="entry name" value="Methyl-accepting chemotaxis protein"/>
    <property type="match status" value="1"/>
</dbReference>
<organism evidence="3 4">
    <name type="scientific">Methanocaldococcus vulcanius (strain ATCC 700851 / DSM 12094 / M7)</name>
    <name type="common">Methanococcus vulcanius</name>
    <dbReference type="NCBI Taxonomy" id="579137"/>
    <lineage>
        <taxon>Archaea</taxon>
        <taxon>Methanobacteriati</taxon>
        <taxon>Methanobacteriota</taxon>
        <taxon>Methanomada group</taxon>
        <taxon>Methanococci</taxon>
        <taxon>Methanococcales</taxon>
        <taxon>Methanocaldococcaceae</taxon>
        <taxon>Methanocaldococcus</taxon>
    </lineage>
</organism>
<evidence type="ECO:0000313" key="4">
    <source>
        <dbReference type="Proteomes" id="UP000002063"/>
    </source>
</evidence>
<dbReference type="AlphaFoldDB" id="C9RIE3"/>
<keyword evidence="4" id="KW-1185">Reference proteome</keyword>
<dbReference type="RefSeq" id="WP_015733564.1">
    <property type="nucleotide sequence ID" value="NC_013407.1"/>
</dbReference>
<gene>
    <name evidence="3" type="ordered locus">Metvu_1492</name>
</gene>
<evidence type="ECO:0000256" key="1">
    <source>
        <dbReference type="SAM" id="Coils"/>
    </source>
</evidence>
<name>C9RIE3_METVM</name>
<keyword evidence="1" id="KW-0175">Coiled coil</keyword>
<evidence type="ECO:0000256" key="2">
    <source>
        <dbReference type="SAM" id="MobiDB-lite"/>
    </source>
</evidence>
<proteinExistence type="predicted"/>
<feature type="compositionally biased region" description="Basic and acidic residues" evidence="2">
    <location>
        <begin position="43"/>
        <end position="67"/>
    </location>
</feature>
<dbReference type="HOGENOM" id="CLU_1145226_0_0_2"/>
<accession>C9RIE3</accession>
<dbReference type="Proteomes" id="UP000002063">
    <property type="component" value="Chromosome"/>
</dbReference>
<dbReference type="GeneID" id="8513838"/>
<dbReference type="OrthoDB" id="66103at2157"/>
<protein>
    <submittedName>
        <fullName evidence="3">Uncharacterized protein</fullName>
    </submittedName>
</protein>
<feature type="compositionally biased region" description="Basic and acidic residues" evidence="2">
    <location>
        <begin position="76"/>
        <end position="86"/>
    </location>
</feature>
<dbReference type="eggNOG" id="arCOG06655">
    <property type="taxonomic scope" value="Archaea"/>
</dbReference>
<evidence type="ECO:0000313" key="3">
    <source>
        <dbReference type="EMBL" id="ACX73345.1"/>
    </source>
</evidence>